<sequence>MATVTQTMHQLQNPQLTSTLRDLCVEHEIALLMLHGTCVTSTTDAPRLDLAYLPAHSNIDHLRVVTAFLAILPTERLDIIALNWDDPIAAHTAFENGRPLYENEPNLFTTLRHQAAIDYAHSHWLHDFTLPTRTPYWEA</sequence>
<gene>
    <name evidence="1" type="ORF">SAMEA4475696_00530</name>
</gene>
<keyword evidence="2" id="KW-1185">Reference proteome</keyword>
<evidence type="ECO:0000313" key="1">
    <source>
        <dbReference type="EMBL" id="SNV18747.1"/>
    </source>
</evidence>
<evidence type="ECO:0008006" key="3">
    <source>
        <dbReference type="Google" id="ProtNLM"/>
    </source>
</evidence>
<dbReference type="Proteomes" id="UP000242637">
    <property type="component" value="Chromosome 1"/>
</dbReference>
<evidence type="ECO:0000313" key="2">
    <source>
        <dbReference type="Proteomes" id="UP000242637"/>
    </source>
</evidence>
<dbReference type="STRING" id="1121387.GCA_000429885_01632"/>
<name>A0A239V9E2_9MICO</name>
<proteinExistence type="predicted"/>
<organism evidence="1 2">
    <name type="scientific">Dermatophilus congolensis</name>
    <dbReference type="NCBI Taxonomy" id="1863"/>
    <lineage>
        <taxon>Bacteria</taxon>
        <taxon>Bacillati</taxon>
        <taxon>Actinomycetota</taxon>
        <taxon>Actinomycetes</taxon>
        <taxon>Micrococcales</taxon>
        <taxon>Dermatophilaceae</taxon>
        <taxon>Dermatophilus</taxon>
    </lineage>
</organism>
<dbReference type="AlphaFoldDB" id="A0A239V9E2"/>
<dbReference type="EMBL" id="LT906453">
    <property type="protein sequence ID" value="SNV18747.1"/>
    <property type="molecule type" value="Genomic_DNA"/>
</dbReference>
<accession>A0A239V9E2</accession>
<protein>
    <recommendedName>
        <fullName evidence="3">Polymerase beta nucleotidyltransferase domain-containing protein</fullName>
    </recommendedName>
</protein>
<dbReference type="KEGG" id="dco:SAMEA4475696_0530"/>
<reference evidence="1 2" key="1">
    <citation type="submission" date="2017-06" db="EMBL/GenBank/DDBJ databases">
        <authorList>
            <consortium name="Pathogen Informatics"/>
        </authorList>
    </citation>
    <scope>NUCLEOTIDE SEQUENCE [LARGE SCALE GENOMIC DNA]</scope>
    <source>
        <strain evidence="1 2">NCTC13039</strain>
    </source>
</reference>